<dbReference type="InterPro" id="IPR005182">
    <property type="entry name" value="YdbS-like_PH"/>
</dbReference>
<dbReference type="PANTHER" id="PTHR34473">
    <property type="entry name" value="UPF0699 TRANSMEMBRANE PROTEIN YDBS"/>
    <property type="match status" value="1"/>
</dbReference>
<dbReference type="AlphaFoldDB" id="A0A848M2Y7"/>
<evidence type="ECO:0000313" key="3">
    <source>
        <dbReference type="EMBL" id="NMO95125.1"/>
    </source>
</evidence>
<dbReference type="Pfam" id="PF03703">
    <property type="entry name" value="bPH_2"/>
    <property type="match status" value="1"/>
</dbReference>
<keyword evidence="4" id="KW-1185">Reference proteome</keyword>
<dbReference type="PANTHER" id="PTHR34473:SF2">
    <property type="entry name" value="UPF0699 TRANSMEMBRANE PROTEIN YDBT"/>
    <property type="match status" value="1"/>
</dbReference>
<evidence type="ECO:0000313" key="4">
    <source>
        <dbReference type="Proteomes" id="UP000565468"/>
    </source>
</evidence>
<accession>A0A848M2Y7</accession>
<keyword evidence="1" id="KW-0472">Membrane</keyword>
<feature type="transmembrane region" description="Helical" evidence="1">
    <location>
        <begin position="46"/>
        <end position="65"/>
    </location>
</feature>
<dbReference type="EMBL" id="JABBPN010000003">
    <property type="protein sequence ID" value="NMO95125.1"/>
    <property type="molecule type" value="Genomic_DNA"/>
</dbReference>
<keyword evidence="1" id="KW-0812">Transmembrane</keyword>
<name>A0A848M2Y7_PAELE</name>
<evidence type="ECO:0000256" key="1">
    <source>
        <dbReference type="SAM" id="Phobius"/>
    </source>
</evidence>
<protein>
    <submittedName>
        <fullName evidence="3">PH domain-containing protein</fullName>
    </submittedName>
</protein>
<sequence>MEERLRDMRRCHPDYVKVSRISGIIGGVTLMTAAAAYLLLAQSKGWTLIPGWAALALFIIAFIWFTCIEPGLTYRTFGFKVSPEQLELASGYIWLSDTVVPMTRVQHVELESGPLLRRYGLAEVKVVTAAKTHVIKALEKTEAEQLKFRIGELAKVVDHDE</sequence>
<organism evidence="3 4">
    <name type="scientific">Paenibacillus lemnae</name>
    <dbReference type="NCBI Taxonomy" id="1330551"/>
    <lineage>
        <taxon>Bacteria</taxon>
        <taxon>Bacillati</taxon>
        <taxon>Bacillota</taxon>
        <taxon>Bacilli</taxon>
        <taxon>Bacillales</taxon>
        <taxon>Paenibacillaceae</taxon>
        <taxon>Paenibacillus</taxon>
    </lineage>
</organism>
<proteinExistence type="predicted"/>
<keyword evidence="1" id="KW-1133">Transmembrane helix</keyword>
<evidence type="ECO:0000259" key="2">
    <source>
        <dbReference type="Pfam" id="PF03703"/>
    </source>
</evidence>
<comment type="caution">
    <text evidence="3">The sequence shown here is derived from an EMBL/GenBank/DDBJ whole genome shotgun (WGS) entry which is preliminary data.</text>
</comment>
<dbReference type="Proteomes" id="UP000565468">
    <property type="component" value="Unassembled WGS sequence"/>
</dbReference>
<feature type="transmembrane region" description="Helical" evidence="1">
    <location>
        <begin position="21"/>
        <end position="40"/>
    </location>
</feature>
<reference evidence="3 4" key="1">
    <citation type="submission" date="2020-04" db="EMBL/GenBank/DDBJ databases">
        <title>Paenibacillus algicola sp. nov., a novel marine bacterium producing alginate lyase.</title>
        <authorList>
            <person name="Huang H."/>
        </authorList>
    </citation>
    <scope>NUCLEOTIDE SEQUENCE [LARGE SCALE GENOMIC DNA]</scope>
    <source>
        <strain evidence="3 4">L7-75</strain>
    </source>
</reference>
<feature type="domain" description="YdbS-like PH" evidence="2">
    <location>
        <begin position="74"/>
        <end position="147"/>
    </location>
</feature>
<gene>
    <name evidence="3" type="ORF">HII30_04900</name>
</gene>